<sequence length="200" mass="21909">MGKMRKIAGRKVLFAFPVIVALLGFFWATNVRPVYVQLNGTFSGGLVLPAALSDDVSGYFARLNATLYSFEAGVIGDDMNASITLSVLRLSPSTEPENFEVIVNGRPIKGTTYVPYAERIPVCIRYGGHRYRAFLTVTPVHEVRASGSWNRTYLDGASNSTLMELGDLRLVLRVEEPGHYVFSIVTPENFEVDSGGLVLG</sequence>
<gene>
    <name evidence="1" type="ORF">FH039_05455</name>
</gene>
<reference evidence="1 2" key="1">
    <citation type="submission" date="2019-06" db="EMBL/GenBank/DDBJ databases">
        <title>Thermococcus indicus sp. nov., a Fe(III)-reducing hyperthermophilic archaeon isolated from the Onnuri vent field of the Central Indian Ocean ridge.</title>
        <authorList>
            <person name="Lim J.K."/>
            <person name="Kim Y.J."/>
            <person name="Kwon K.K."/>
        </authorList>
    </citation>
    <scope>NUCLEOTIDE SEQUENCE [LARGE SCALE GENOMIC DNA]</scope>
    <source>
        <strain evidence="1 2">IOH1</strain>
    </source>
</reference>
<organism evidence="1 2">
    <name type="scientific">Thermococcus indicus</name>
    <dbReference type="NCBI Taxonomy" id="2586643"/>
    <lineage>
        <taxon>Archaea</taxon>
        <taxon>Methanobacteriati</taxon>
        <taxon>Methanobacteriota</taxon>
        <taxon>Thermococci</taxon>
        <taxon>Thermococcales</taxon>
        <taxon>Thermococcaceae</taxon>
        <taxon>Thermococcus</taxon>
    </lineage>
</organism>
<dbReference type="EMBL" id="CP040846">
    <property type="protein sequence ID" value="QDA31153.1"/>
    <property type="molecule type" value="Genomic_DNA"/>
</dbReference>
<dbReference type="AlphaFoldDB" id="A0A4Y5SJT1"/>
<dbReference type="KEGG" id="tic:FH039_05455"/>
<keyword evidence="2" id="KW-1185">Reference proteome</keyword>
<proteinExistence type="predicted"/>
<dbReference type="RefSeq" id="WP_139680502.1">
    <property type="nucleotide sequence ID" value="NZ_CP040846.1"/>
</dbReference>
<evidence type="ECO:0000313" key="2">
    <source>
        <dbReference type="Proteomes" id="UP000306007"/>
    </source>
</evidence>
<dbReference type="GeneID" id="40474609"/>
<dbReference type="Proteomes" id="UP000306007">
    <property type="component" value="Chromosome"/>
</dbReference>
<accession>A0A4Y5SJT1</accession>
<evidence type="ECO:0000313" key="1">
    <source>
        <dbReference type="EMBL" id="QDA31153.1"/>
    </source>
</evidence>
<name>A0A4Y5SJT1_9EURY</name>
<protein>
    <submittedName>
        <fullName evidence="1">Uncharacterized protein</fullName>
    </submittedName>
</protein>
<dbReference type="OrthoDB" id="98800at2157"/>